<comment type="similarity">
    <text evidence="3">Belongs to the ZW10 family.</text>
</comment>
<evidence type="ECO:0000256" key="7">
    <source>
        <dbReference type="ARBA" id="ARBA00022776"/>
    </source>
</evidence>
<dbReference type="Pfam" id="PF20666">
    <property type="entry name" value="ZW10_C"/>
    <property type="match status" value="1"/>
</dbReference>
<keyword evidence="18" id="KW-1185">Reference proteome</keyword>
<proteinExistence type="inferred from homology"/>
<dbReference type="InterPro" id="IPR048344">
    <property type="entry name" value="Zw10_middle"/>
</dbReference>
<dbReference type="InterPro" id="IPR055148">
    <property type="entry name" value="ZW10_C_2"/>
</dbReference>
<dbReference type="Pfam" id="PF20665">
    <property type="entry name" value="Zw10_middle"/>
    <property type="match status" value="1"/>
</dbReference>
<dbReference type="Proteomes" id="UP000499080">
    <property type="component" value="Unassembled WGS sequence"/>
</dbReference>
<dbReference type="InterPro" id="IPR009361">
    <property type="entry name" value="Zw10_N"/>
</dbReference>
<evidence type="ECO:0000256" key="10">
    <source>
        <dbReference type="ARBA" id="ARBA00023328"/>
    </source>
</evidence>
<evidence type="ECO:0000259" key="12">
    <source>
        <dbReference type="Pfam" id="PF06248"/>
    </source>
</evidence>
<protein>
    <submittedName>
        <fullName evidence="17">Centromere/kinetochore protein zw10</fullName>
    </submittedName>
</protein>
<feature type="coiled-coil region" evidence="11">
    <location>
        <begin position="148"/>
        <end position="207"/>
    </location>
</feature>
<dbReference type="InterPro" id="IPR046362">
    <property type="entry name" value="Zw10/DSL1_C_sf"/>
</dbReference>
<sequence>MEVDGKLFIHQNSYIVKVCNLYSKFKFPISSLPIPKGQVLSKLDSPCTKQEVEEMSNLPHRNLLGSLTFIAGRTRPDIVYAVNLLSQFQSNPGIKHWQSLLKLLGYLQSTRNYKLDLSKVNNLNLKCYSDSDFAANRDDRVSIGKLAKENIVLKVVDLKRKLEDIKLEVQDNLKRRYVDFIPQYLKLDKLIEDIDDVTSEYESLRSQVEKEIRPQMVSSVVEFEDVIEDLKKVKELKTAVSDMISLHQLLEDAKKTLSKGGYLNSVRCLLELEKVVGKVDPNYKKNIAAISTLISEFIVAREDAIYQLETLWRQEITIISSSKNGKKTLSIKFNKTTTEEECKEILLALRLLKQLKPMLKEFGKKFLNEVCEMLLSRTVKLELSDKAPELYIYIVNEHSPEPSQIFDLLKTIFKFLHDEFFHFPVTSPEEEFSQSAMNEFGSVISEEFSELIIEKCLKMAIPKQSKQLETFHKEIHAAEEFCRFLQELEFISCSGSNLQNFIYSVDTLPANKMAQDLLSRARSLMKKSLHKTVSVGYESPTNAAALKNGLNEMVNTQNGLSAATFLFPKCQISESVKDLISLLLVVKEEAKNIGPAHAFKLYYVARNICELYCCVVPTYHKKEIESIPQQTAIFHNNCMFLAHQLYTLGSLYQSDFQTEISMTFVDLVPEVKKLGTEAFLAQMRHQKHQLLQLLQEQQAFGSNILDDGAVSTAEKSIRQCLYQLQLLKNVWAEILPVEVYFKSIGTLLNTCLEEIILRISSMEDIAAEAAGQLDSSFVILINQSPDFFKVPAIDKTDSIHFYVRNWFKFQELQLILSASMREIVDRWASGKGPLAAHFKAAEVKHLIRALFQNTERRAAALAKIK</sequence>
<evidence type="ECO:0000256" key="2">
    <source>
        <dbReference type="ARBA" id="ARBA00004629"/>
    </source>
</evidence>
<keyword evidence="11" id="KW-0175">Coiled coil</keyword>
<evidence type="ECO:0000256" key="5">
    <source>
        <dbReference type="ARBA" id="ARBA00022490"/>
    </source>
</evidence>
<evidence type="ECO:0000313" key="16">
    <source>
        <dbReference type="EMBL" id="GBN35761.1"/>
    </source>
</evidence>
<accession>A0A4Y2NAU8</accession>
<evidence type="ECO:0000313" key="18">
    <source>
        <dbReference type="Proteomes" id="UP000499080"/>
    </source>
</evidence>
<feature type="domain" description="Centromere/kinetochore protein zw10 C-terminal" evidence="14">
    <location>
        <begin position="565"/>
        <end position="691"/>
    </location>
</feature>
<comment type="subcellular location">
    <subcellularLocation>
        <location evidence="2">Chromosome</location>
        <location evidence="2">Centromere</location>
        <location evidence="2">Kinetochore</location>
    </subcellularLocation>
    <subcellularLocation>
        <location evidence="1">Cytoplasm</location>
    </subcellularLocation>
</comment>
<dbReference type="InterPro" id="IPR048343">
    <property type="entry name" value="ZW10_C"/>
</dbReference>
<dbReference type="EMBL" id="BGPR01008744">
    <property type="protein sequence ID" value="GBN35761.1"/>
    <property type="molecule type" value="Genomic_DNA"/>
</dbReference>
<reference evidence="17 18" key="1">
    <citation type="journal article" date="2019" name="Sci. Rep.">
        <title>Orb-weaving spider Araneus ventricosus genome elucidates the spidroin gene catalogue.</title>
        <authorList>
            <person name="Kono N."/>
            <person name="Nakamura H."/>
            <person name="Ohtoshi R."/>
            <person name="Moran D.A.P."/>
            <person name="Shinohara A."/>
            <person name="Yoshida Y."/>
            <person name="Fujiwara M."/>
            <person name="Mori M."/>
            <person name="Tomita M."/>
            <person name="Arakawa K."/>
        </authorList>
    </citation>
    <scope>NUCLEOTIDE SEQUENCE [LARGE SCALE GENOMIC DNA]</scope>
</reference>
<keyword evidence="6" id="KW-0132">Cell division</keyword>
<dbReference type="PANTHER" id="PTHR12205:SF0">
    <property type="entry name" value="CENTROMERE_KINETOCHORE PROTEIN ZW10 HOMOLOG"/>
    <property type="match status" value="1"/>
</dbReference>
<dbReference type="Pfam" id="PF22766">
    <property type="entry name" value="ZW10_C2"/>
    <property type="match status" value="1"/>
</dbReference>
<keyword evidence="5" id="KW-0963">Cytoplasm</keyword>
<evidence type="ECO:0000256" key="11">
    <source>
        <dbReference type="SAM" id="Coils"/>
    </source>
</evidence>
<dbReference type="GO" id="GO:0005737">
    <property type="term" value="C:cytoplasm"/>
    <property type="evidence" value="ECO:0007669"/>
    <property type="project" value="UniProtKB-SubCell"/>
</dbReference>
<dbReference type="GO" id="GO:0007094">
    <property type="term" value="P:mitotic spindle assembly checkpoint signaling"/>
    <property type="evidence" value="ECO:0007669"/>
    <property type="project" value="TreeGrafter"/>
</dbReference>
<dbReference type="GO" id="GO:0051301">
    <property type="term" value="P:cell division"/>
    <property type="evidence" value="ECO:0007669"/>
    <property type="project" value="UniProtKB-KW"/>
</dbReference>
<gene>
    <name evidence="17" type="primary">ZW10_2</name>
    <name evidence="16" type="synonym">ZW10_1</name>
    <name evidence="17" type="ORF">AVEN_63681_1</name>
    <name evidence="16" type="ORF">AVEN_6903_1</name>
</gene>
<feature type="domain" description="ZW10 C-terminal helical" evidence="15">
    <location>
        <begin position="715"/>
        <end position="864"/>
    </location>
</feature>
<dbReference type="GO" id="GO:1990423">
    <property type="term" value="C:RZZ complex"/>
    <property type="evidence" value="ECO:0007669"/>
    <property type="project" value="TreeGrafter"/>
</dbReference>
<feature type="domain" description="Centromere/kinetochore protein zw10 N-terminal" evidence="12">
    <location>
        <begin position="158"/>
        <end position="247"/>
    </location>
</feature>
<name>A0A4Y2NAU8_ARAVE</name>
<feature type="domain" description="Centromere/kinetochore protein zw10 middle" evidence="13">
    <location>
        <begin position="324"/>
        <end position="525"/>
    </location>
</feature>
<evidence type="ECO:0000256" key="8">
    <source>
        <dbReference type="ARBA" id="ARBA00022838"/>
    </source>
</evidence>
<evidence type="ECO:0000259" key="15">
    <source>
        <dbReference type="Pfam" id="PF22766"/>
    </source>
</evidence>
<dbReference type="Pfam" id="PF06248">
    <property type="entry name" value="Zw10_N"/>
    <property type="match status" value="1"/>
</dbReference>
<keyword evidence="4" id="KW-0158">Chromosome</keyword>
<dbReference type="AlphaFoldDB" id="A0A4Y2NAU8"/>
<evidence type="ECO:0000259" key="14">
    <source>
        <dbReference type="Pfam" id="PF20666"/>
    </source>
</evidence>
<keyword evidence="9" id="KW-0131">Cell cycle</keyword>
<dbReference type="Gene3D" id="1.10.357.150">
    <property type="match status" value="1"/>
</dbReference>
<evidence type="ECO:0000313" key="17">
    <source>
        <dbReference type="EMBL" id="GBN35770.1"/>
    </source>
</evidence>
<keyword evidence="7" id="KW-0498">Mitosis</keyword>
<organism evidence="17 18">
    <name type="scientific">Araneus ventricosus</name>
    <name type="common">Orbweaver spider</name>
    <name type="synonym">Epeira ventricosa</name>
    <dbReference type="NCBI Taxonomy" id="182803"/>
    <lineage>
        <taxon>Eukaryota</taxon>
        <taxon>Metazoa</taxon>
        <taxon>Ecdysozoa</taxon>
        <taxon>Arthropoda</taxon>
        <taxon>Chelicerata</taxon>
        <taxon>Arachnida</taxon>
        <taxon>Araneae</taxon>
        <taxon>Araneomorphae</taxon>
        <taxon>Entelegynae</taxon>
        <taxon>Araneoidea</taxon>
        <taxon>Araneidae</taxon>
        <taxon>Araneus</taxon>
    </lineage>
</organism>
<evidence type="ECO:0000256" key="3">
    <source>
        <dbReference type="ARBA" id="ARBA00006245"/>
    </source>
</evidence>
<evidence type="ECO:0000256" key="6">
    <source>
        <dbReference type="ARBA" id="ARBA00022618"/>
    </source>
</evidence>
<keyword evidence="8" id="KW-0995">Kinetochore</keyword>
<comment type="caution">
    <text evidence="17">The sequence shown here is derived from an EMBL/GenBank/DDBJ whole genome shotgun (WGS) entry which is preliminary data.</text>
</comment>
<keyword evidence="10" id="KW-0137">Centromere</keyword>
<dbReference type="PANTHER" id="PTHR12205">
    <property type="entry name" value="CENTROMERE/KINETOCHORE PROTEIN ZW10"/>
    <property type="match status" value="1"/>
</dbReference>
<dbReference type="GO" id="GO:0005634">
    <property type="term" value="C:nucleus"/>
    <property type="evidence" value="ECO:0007669"/>
    <property type="project" value="InterPro"/>
</dbReference>
<evidence type="ECO:0000256" key="1">
    <source>
        <dbReference type="ARBA" id="ARBA00004496"/>
    </source>
</evidence>
<dbReference type="EMBL" id="BGPR01008745">
    <property type="protein sequence ID" value="GBN35770.1"/>
    <property type="molecule type" value="Genomic_DNA"/>
</dbReference>
<dbReference type="GO" id="GO:0006888">
    <property type="term" value="P:endoplasmic reticulum to Golgi vesicle-mediated transport"/>
    <property type="evidence" value="ECO:0007669"/>
    <property type="project" value="TreeGrafter"/>
</dbReference>
<evidence type="ECO:0000256" key="9">
    <source>
        <dbReference type="ARBA" id="ARBA00023306"/>
    </source>
</evidence>
<dbReference type="OrthoDB" id="534815at2759"/>
<evidence type="ECO:0000256" key="4">
    <source>
        <dbReference type="ARBA" id="ARBA00022454"/>
    </source>
</evidence>
<evidence type="ECO:0000259" key="13">
    <source>
        <dbReference type="Pfam" id="PF20665"/>
    </source>
</evidence>